<dbReference type="InterPro" id="IPR023271">
    <property type="entry name" value="Aquaporin-like"/>
</dbReference>
<dbReference type="Proteomes" id="UP000295192">
    <property type="component" value="Unassembled WGS sequence"/>
</dbReference>
<keyword evidence="3 7" id="KW-0813">Transport</keyword>
<dbReference type="FunFam" id="1.20.1080.10:FF:000020">
    <property type="entry name" value="Entomoglyceroporin 4, isoform A"/>
    <property type="match status" value="1"/>
</dbReference>
<accession>A0A484BS33</accession>
<keyword evidence="5 8" id="KW-1133">Transmembrane helix</keyword>
<dbReference type="InterPro" id="IPR000425">
    <property type="entry name" value="MIP"/>
</dbReference>
<protein>
    <recommendedName>
        <fullName evidence="11">Aquaporin</fullName>
    </recommendedName>
</protein>
<evidence type="ECO:0000313" key="10">
    <source>
        <dbReference type="Proteomes" id="UP000295192"/>
    </source>
</evidence>
<comment type="similarity">
    <text evidence="2 7">Belongs to the MIP/aquaporin (TC 1.A.8) family.</text>
</comment>
<dbReference type="GO" id="GO:0015267">
    <property type="term" value="F:channel activity"/>
    <property type="evidence" value="ECO:0007669"/>
    <property type="project" value="InterPro"/>
</dbReference>
<evidence type="ECO:0000256" key="5">
    <source>
        <dbReference type="ARBA" id="ARBA00022989"/>
    </source>
</evidence>
<organism evidence="9 10">
    <name type="scientific">Drosophila navojoa</name>
    <name type="common">Fruit fly</name>
    <dbReference type="NCBI Taxonomy" id="7232"/>
    <lineage>
        <taxon>Eukaryota</taxon>
        <taxon>Metazoa</taxon>
        <taxon>Ecdysozoa</taxon>
        <taxon>Arthropoda</taxon>
        <taxon>Hexapoda</taxon>
        <taxon>Insecta</taxon>
        <taxon>Pterygota</taxon>
        <taxon>Neoptera</taxon>
        <taxon>Endopterygota</taxon>
        <taxon>Diptera</taxon>
        <taxon>Brachycera</taxon>
        <taxon>Muscomorpha</taxon>
        <taxon>Ephydroidea</taxon>
        <taxon>Drosophilidae</taxon>
        <taxon>Drosophila</taxon>
    </lineage>
</organism>
<feature type="transmembrane region" description="Helical" evidence="8">
    <location>
        <begin position="35"/>
        <end position="60"/>
    </location>
</feature>
<dbReference type="PANTHER" id="PTHR19139">
    <property type="entry name" value="AQUAPORIN TRANSPORTER"/>
    <property type="match status" value="1"/>
</dbReference>
<dbReference type="Gene3D" id="1.20.1080.10">
    <property type="entry name" value="Glycerol uptake facilitator protein"/>
    <property type="match status" value="1"/>
</dbReference>
<comment type="caution">
    <text evidence="9">The sequence shown here is derived from an EMBL/GenBank/DDBJ whole genome shotgun (WGS) entry which is preliminary data.</text>
</comment>
<evidence type="ECO:0000256" key="8">
    <source>
        <dbReference type="SAM" id="Phobius"/>
    </source>
</evidence>
<feature type="transmembrane region" description="Helical" evidence="8">
    <location>
        <begin position="192"/>
        <end position="212"/>
    </location>
</feature>
<keyword evidence="4 7" id="KW-0812">Transmembrane</keyword>
<evidence type="ECO:0000256" key="4">
    <source>
        <dbReference type="ARBA" id="ARBA00022692"/>
    </source>
</evidence>
<evidence type="ECO:0000256" key="3">
    <source>
        <dbReference type="ARBA" id="ARBA00022448"/>
    </source>
</evidence>
<evidence type="ECO:0000256" key="1">
    <source>
        <dbReference type="ARBA" id="ARBA00004141"/>
    </source>
</evidence>
<sequence length="269" mass="29635">MVEQKIKTRQVPSMRACLLQISCLMKSRNEALQHVARFFGEFFGTAILVYVGCLGCAHSSSISNSAFQNSFAFGLAVLIAIQSFGCVSGAHINPTVTLASLVYEQITWFMAIYYVVAQILGGLIGYGLLVASLPKEMMTNELTPRGACVTFVSDKLPFWQGFIIEFLITAVLICVCCGIWDQRNAELKDSIPIRFGLTIACIALAGSQYTGASMNPARSLAPAVWNNYWEHHWIYWVAPLVSSLITSVAYKYSFRSKPESEGKVNTSQP</sequence>
<dbReference type="InterPro" id="IPR034294">
    <property type="entry name" value="Aquaporin_transptr"/>
</dbReference>
<dbReference type="GO" id="GO:0005886">
    <property type="term" value="C:plasma membrane"/>
    <property type="evidence" value="ECO:0007669"/>
    <property type="project" value="TreeGrafter"/>
</dbReference>
<evidence type="ECO:0000256" key="7">
    <source>
        <dbReference type="RuleBase" id="RU000477"/>
    </source>
</evidence>
<dbReference type="SUPFAM" id="SSF81338">
    <property type="entry name" value="Aquaporin-like"/>
    <property type="match status" value="1"/>
</dbReference>
<dbReference type="PROSITE" id="PS00221">
    <property type="entry name" value="MIP"/>
    <property type="match status" value="1"/>
</dbReference>
<dbReference type="OrthoDB" id="3222at2759"/>
<keyword evidence="10" id="KW-1185">Reference proteome</keyword>
<dbReference type="EMBL" id="LSRL02000008">
    <property type="protein sequence ID" value="TDG51578.1"/>
    <property type="molecule type" value="Genomic_DNA"/>
</dbReference>
<evidence type="ECO:0000313" key="9">
    <source>
        <dbReference type="EMBL" id="TDG51578.1"/>
    </source>
</evidence>
<gene>
    <name evidence="9" type="ORF">AWZ03_002038</name>
</gene>
<dbReference type="InterPro" id="IPR022357">
    <property type="entry name" value="MIP_CS"/>
</dbReference>
<feature type="transmembrane region" description="Helical" evidence="8">
    <location>
        <begin position="232"/>
        <end position="250"/>
    </location>
</feature>
<dbReference type="NCBIfam" id="TIGR00861">
    <property type="entry name" value="MIP"/>
    <property type="match status" value="1"/>
</dbReference>
<dbReference type="OMA" id="WDPVNKE"/>
<feature type="transmembrane region" description="Helical" evidence="8">
    <location>
        <begin position="111"/>
        <end position="133"/>
    </location>
</feature>
<reference evidence="9 10" key="1">
    <citation type="journal article" date="2019" name="J. Hered.">
        <title>An Improved Genome Assembly for Drosophila navojoa, the Basal Species in the mojavensis Cluster.</title>
        <authorList>
            <person name="Vanderlinde T."/>
            <person name="Dupim E.G."/>
            <person name="Nazario-Yepiz N.O."/>
            <person name="Carvalho A.B."/>
        </authorList>
    </citation>
    <scope>NUCLEOTIDE SEQUENCE [LARGE SCALE GENOMIC DNA]</scope>
    <source>
        <strain evidence="9">Navoj_Jal97</strain>
        <tissue evidence="9">Whole organism</tissue>
    </source>
</reference>
<evidence type="ECO:0000256" key="2">
    <source>
        <dbReference type="ARBA" id="ARBA00006175"/>
    </source>
</evidence>
<proteinExistence type="inferred from homology"/>
<evidence type="ECO:0000256" key="6">
    <source>
        <dbReference type="ARBA" id="ARBA00023136"/>
    </source>
</evidence>
<dbReference type="Pfam" id="PF00230">
    <property type="entry name" value="MIP"/>
    <property type="match status" value="1"/>
</dbReference>
<keyword evidence="6 8" id="KW-0472">Membrane</keyword>
<dbReference type="STRING" id="7232.A0A484BS33"/>
<dbReference type="AlphaFoldDB" id="A0A484BS33"/>
<name>A0A484BS33_DRONA</name>
<evidence type="ECO:0008006" key="11">
    <source>
        <dbReference type="Google" id="ProtNLM"/>
    </source>
</evidence>
<feature type="transmembrane region" description="Helical" evidence="8">
    <location>
        <begin position="158"/>
        <end position="180"/>
    </location>
</feature>
<dbReference type="PANTHER" id="PTHR19139:SF270">
    <property type="entry name" value="ENTOMOGLYCEROPORIN 1-RELATED"/>
    <property type="match status" value="1"/>
</dbReference>
<feature type="transmembrane region" description="Helical" evidence="8">
    <location>
        <begin position="72"/>
        <end position="90"/>
    </location>
</feature>
<comment type="subcellular location">
    <subcellularLocation>
        <location evidence="1">Membrane</location>
        <topology evidence="1">Multi-pass membrane protein</topology>
    </subcellularLocation>
</comment>
<dbReference type="PRINTS" id="PR00783">
    <property type="entry name" value="MINTRINSICP"/>
</dbReference>